<evidence type="ECO:0000256" key="5">
    <source>
        <dbReference type="ARBA" id="ARBA00022694"/>
    </source>
</evidence>
<evidence type="ECO:0000256" key="6">
    <source>
        <dbReference type="ARBA" id="ARBA00022741"/>
    </source>
</evidence>
<dbReference type="Gene3D" id="3.40.50.300">
    <property type="entry name" value="P-loop containing nucleotide triphosphate hydrolases"/>
    <property type="match status" value="1"/>
</dbReference>
<proteinExistence type="inferred from homology"/>
<comment type="catalytic activity">
    <reaction evidence="9">
        <text>adenosine(37) in tRNA + dimethylallyl diphosphate = N(6)-dimethylallyladenosine(37) in tRNA + diphosphate</text>
        <dbReference type="Rhea" id="RHEA:26482"/>
        <dbReference type="Rhea" id="RHEA-COMP:10162"/>
        <dbReference type="Rhea" id="RHEA-COMP:10375"/>
        <dbReference type="ChEBI" id="CHEBI:33019"/>
        <dbReference type="ChEBI" id="CHEBI:57623"/>
        <dbReference type="ChEBI" id="CHEBI:74411"/>
        <dbReference type="ChEBI" id="CHEBI:74415"/>
        <dbReference type="EC" id="2.5.1.75"/>
    </reaction>
</comment>
<evidence type="ECO:0000313" key="10">
    <source>
        <dbReference type="EMBL" id="VAW87314.1"/>
    </source>
</evidence>
<keyword evidence="8" id="KW-0460">Magnesium</keyword>
<dbReference type="FunFam" id="1.10.20.140:FF:000001">
    <property type="entry name" value="tRNA dimethylallyltransferase"/>
    <property type="match status" value="1"/>
</dbReference>
<dbReference type="GO" id="GO:0006400">
    <property type="term" value="P:tRNA modification"/>
    <property type="evidence" value="ECO:0007669"/>
    <property type="project" value="TreeGrafter"/>
</dbReference>
<evidence type="ECO:0000256" key="8">
    <source>
        <dbReference type="ARBA" id="ARBA00022842"/>
    </source>
</evidence>
<dbReference type="Gene3D" id="1.10.20.140">
    <property type="match status" value="1"/>
</dbReference>
<evidence type="ECO:0000256" key="7">
    <source>
        <dbReference type="ARBA" id="ARBA00022840"/>
    </source>
</evidence>
<keyword evidence="7" id="KW-0067">ATP-binding</keyword>
<dbReference type="AlphaFoldDB" id="A0A3B1A0P6"/>
<evidence type="ECO:0000256" key="1">
    <source>
        <dbReference type="ARBA" id="ARBA00001946"/>
    </source>
</evidence>
<comment type="similarity">
    <text evidence="2">Belongs to the IPP transferase family.</text>
</comment>
<dbReference type="HAMAP" id="MF_00185">
    <property type="entry name" value="IPP_trans"/>
    <property type="match status" value="1"/>
</dbReference>
<dbReference type="InterPro" id="IPR027417">
    <property type="entry name" value="P-loop_NTPase"/>
</dbReference>
<comment type="cofactor">
    <cofactor evidence="1">
        <name>Mg(2+)</name>
        <dbReference type="ChEBI" id="CHEBI:18420"/>
    </cofactor>
</comment>
<gene>
    <name evidence="10" type="ORF">MNBD_GAMMA18-546</name>
</gene>
<dbReference type="PANTHER" id="PTHR11088:SF60">
    <property type="entry name" value="TRNA DIMETHYLALLYLTRANSFERASE"/>
    <property type="match status" value="1"/>
</dbReference>
<keyword evidence="6" id="KW-0547">Nucleotide-binding</keyword>
<evidence type="ECO:0000256" key="9">
    <source>
        <dbReference type="ARBA" id="ARBA00049563"/>
    </source>
</evidence>
<name>A0A3B1A0P6_9ZZZZ</name>
<dbReference type="GO" id="GO:0052381">
    <property type="term" value="F:tRNA dimethylallyltransferase activity"/>
    <property type="evidence" value="ECO:0007669"/>
    <property type="project" value="UniProtKB-EC"/>
</dbReference>
<evidence type="ECO:0000256" key="3">
    <source>
        <dbReference type="ARBA" id="ARBA00012665"/>
    </source>
</evidence>
<dbReference type="PANTHER" id="PTHR11088">
    <property type="entry name" value="TRNA DIMETHYLALLYLTRANSFERASE"/>
    <property type="match status" value="1"/>
</dbReference>
<dbReference type="InterPro" id="IPR018022">
    <property type="entry name" value="IPT"/>
</dbReference>
<dbReference type="EMBL" id="UOFP01000179">
    <property type="protein sequence ID" value="VAW87314.1"/>
    <property type="molecule type" value="Genomic_DNA"/>
</dbReference>
<evidence type="ECO:0000256" key="2">
    <source>
        <dbReference type="ARBA" id="ARBA00005842"/>
    </source>
</evidence>
<sequence>MMGETTPLPAAIFLMGPTASGKTDVAMQLLASLPCEIISVDSAMIYRGMDIGTAKPSAEELSSAPHRLINILDPTERYSAADFRNDALREMAEITAAGRIPLLVGGTMLYYRTLQYGLSELPSANAEVRLHLETQAAEMGWQWMHDRLANIDPTAAARIHPNDPQRIQRALEVYEISGESMTALMAKQKQCEFPYQVTKLGLVPSDRQWLRDRVACRFDQMLGQGFVDEVAMLRENPALNLSLPSMRCVGYRQIWEYLDGLYDYDTMRDKGVNATRQLAKRQLTWLRSEQDLHVYDPLEVGMFERLLNFLKTVTI</sequence>
<dbReference type="EC" id="2.5.1.75" evidence="3"/>
<dbReference type="Pfam" id="PF01715">
    <property type="entry name" value="IPPT"/>
    <property type="match status" value="1"/>
</dbReference>
<dbReference type="NCBIfam" id="TIGR00174">
    <property type="entry name" value="miaA"/>
    <property type="match status" value="1"/>
</dbReference>
<keyword evidence="5" id="KW-0819">tRNA processing</keyword>
<evidence type="ECO:0000256" key="4">
    <source>
        <dbReference type="ARBA" id="ARBA00022679"/>
    </source>
</evidence>
<protein>
    <recommendedName>
        <fullName evidence="3">tRNA dimethylallyltransferase</fullName>
        <ecNumber evidence="3">2.5.1.75</ecNumber>
    </recommendedName>
</protein>
<accession>A0A3B1A0P6</accession>
<organism evidence="10">
    <name type="scientific">hydrothermal vent metagenome</name>
    <dbReference type="NCBI Taxonomy" id="652676"/>
    <lineage>
        <taxon>unclassified sequences</taxon>
        <taxon>metagenomes</taxon>
        <taxon>ecological metagenomes</taxon>
    </lineage>
</organism>
<dbReference type="SUPFAM" id="SSF52540">
    <property type="entry name" value="P-loop containing nucleoside triphosphate hydrolases"/>
    <property type="match status" value="1"/>
</dbReference>
<dbReference type="GO" id="GO:0005524">
    <property type="term" value="F:ATP binding"/>
    <property type="evidence" value="ECO:0007669"/>
    <property type="project" value="UniProtKB-KW"/>
</dbReference>
<keyword evidence="4 10" id="KW-0808">Transferase</keyword>
<reference evidence="10" key="1">
    <citation type="submission" date="2018-06" db="EMBL/GenBank/DDBJ databases">
        <authorList>
            <person name="Zhirakovskaya E."/>
        </authorList>
    </citation>
    <scope>NUCLEOTIDE SEQUENCE</scope>
</reference>
<dbReference type="InterPro" id="IPR039657">
    <property type="entry name" value="Dimethylallyltransferase"/>
</dbReference>